<dbReference type="GO" id="GO:0005524">
    <property type="term" value="F:ATP binding"/>
    <property type="evidence" value="ECO:0007669"/>
    <property type="project" value="UniProtKB-KW"/>
</dbReference>
<comment type="cofactor">
    <cofactor evidence="1">
        <name>Mg(2+)</name>
        <dbReference type="ChEBI" id="CHEBI:18420"/>
    </cofactor>
</comment>
<comment type="similarity">
    <text evidence="1">Belongs to the helicase family.</text>
</comment>
<dbReference type="Gene3D" id="3.40.50.300">
    <property type="entry name" value="P-loop containing nucleotide triphosphate hydrolases"/>
    <property type="match status" value="1"/>
</dbReference>
<protein>
    <recommendedName>
        <fullName evidence="1">ATP-dependent DNA helicase</fullName>
        <ecNumber evidence="1">5.6.2.3</ecNumber>
    </recommendedName>
</protein>
<name>A0A6S7IZZ9_PARCT</name>
<dbReference type="GO" id="GO:0016787">
    <property type="term" value="F:hydrolase activity"/>
    <property type="evidence" value="ECO:0007669"/>
    <property type="project" value="UniProtKB-KW"/>
</dbReference>
<keyword evidence="1" id="KW-0227">DNA damage</keyword>
<keyword evidence="1" id="KW-0347">Helicase</keyword>
<accession>A0A6S7IZZ9</accession>
<dbReference type="PANTHER" id="PTHR47642">
    <property type="entry name" value="ATP-DEPENDENT DNA HELICASE"/>
    <property type="match status" value="1"/>
</dbReference>
<evidence type="ECO:0000256" key="1">
    <source>
        <dbReference type="RuleBase" id="RU363044"/>
    </source>
</evidence>
<dbReference type="EMBL" id="CACRXK020006918">
    <property type="protein sequence ID" value="CAB4010822.1"/>
    <property type="molecule type" value="Genomic_DNA"/>
</dbReference>
<dbReference type="CDD" id="cd18809">
    <property type="entry name" value="SF1_C_RecD"/>
    <property type="match status" value="1"/>
</dbReference>
<keyword evidence="4" id="KW-1185">Reference proteome</keyword>
<dbReference type="Pfam" id="PF05970">
    <property type="entry name" value="PIF1"/>
    <property type="match status" value="1"/>
</dbReference>
<dbReference type="Gene3D" id="2.30.30.940">
    <property type="match status" value="1"/>
</dbReference>
<comment type="catalytic activity">
    <reaction evidence="1">
        <text>ATP + H2O = ADP + phosphate + H(+)</text>
        <dbReference type="Rhea" id="RHEA:13065"/>
        <dbReference type="ChEBI" id="CHEBI:15377"/>
        <dbReference type="ChEBI" id="CHEBI:15378"/>
        <dbReference type="ChEBI" id="CHEBI:30616"/>
        <dbReference type="ChEBI" id="CHEBI:43474"/>
        <dbReference type="ChEBI" id="CHEBI:456216"/>
        <dbReference type="EC" id="5.6.2.3"/>
    </reaction>
</comment>
<dbReference type="GO" id="GO:0043139">
    <property type="term" value="F:5'-3' DNA helicase activity"/>
    <property type="evidence" value="ECO:0007669"/>
    <property type="project" value="UniProtKB-EC"/>
</dbReference>
<comment type="caution">
    <text evidence="3">The sequence shown here is derived from an EMBL/GenBank/DDBJ whole genome shotgun (WGS) entry which is preliminary data.</text>
</comment>
<keyword evidence="1" id="KW-0234">DNA repair</keyword>
<dbReference type="AlphaFoldDB" id="A0A6S7IZZ9"/>
<dbReference type="InterPro" id="IPR010285">
    <property type="entry name" value="DNA_helicase_pif1-like_DEAD"/>
</dbReference>
<keyword evidence="1" id="KW-0378">Hydrolase</keyword>
<evidence type="ECO:0000313" key="3">
    <source>
        <dbReference type="EMBL" id="CAB4010822.1"/>
    </source>
</evidence>
<dbReference type="GO" id="GO:0000723">
    <property type="term" value="P:telomere maintenance"/>
    <property type="evidence" value="ECO:0007669"/>
    <property type="project" value="InterPro"/>
</dbReference>
<sequence length="314" mass="34955">MLGQVTFGWIDKHCKQATGSNDKVFGGKSLILTGDPGQLPPVADKPLYHARPSNAVGEQGHQAYHMFDKVVKLTVNQRVQDSTRLFYSNEQVGNYNHEQLTKLEHPIAHINARHSSALAKKISSDDMSGLEHVVFLAKDARVMLTMNLWSSVGLCNGATGTVVDIIYQNNHQPPDLPIAVIVEFENYRGPAFNESRPLCIPIYPITVTSQTEIGFHERQQLPLRLAWALTIHKSQGLTLPKAWIDIGKSERTAGVSYIAISRVKSLASCVIEPMTYERLTSLKSSANLQYRLEEENRLDQLAQATSSAFRTANY</sequence>
<feature type="domain" description="DNA helicase Pif1-like DEAD-box helicase" evidence="2">
    <location>
        <begin position="7"/>
        <end position="86"/>
    </location>
</feature>
<dbReference type="GO" id="GO:0006281">
    <property type="term" value="P:DNA repair"/>
    <property type="evidence" value="ECO:0007669"/>
    <property type="project" value="UniProtKB-KW"/>
</dbReference>
<proteinExistence type="inferred from homology"/>
<dbReference type="SUPFAM" id="SSF52540">
    <property type="entry name" value="P-loop containing nucleoside triphosphate hydrolases"/>
    <property type="match status" value="1"/>
</dbReference>
<gene>
    <name evidence="3" type="ORF">PACLA_8A001613</name>
</gene>
<evidence type="ECO:0000313" key="4">
    <source>
        <dbReference type="Proteomes" id="UP001152795"/>
    </source>
</evidence>
<dbReference type="EC" id="5.6.2.3" evidence="1"/>
<keyword evidence="1" id="KW-0067">ATP-binding</keyword>
<organism evidence="3 4">
    <name type="scientific">Paramuricea clavata</name>
    <name type="common">Red gorgonian</name>
    <name type="synonym">Violescent sea-whip</name>
    <dbReference type="NCBI Taxonomy" id="317549"/>
    <lineage>
        <taxon>Eukaryota</taxon>
        <taxon>Metazoa</taxon>
        <taxon>Cnidaria</taxon>
        <taxon>Anthozoa</taxon>
        <taxon>Octocorallia</taxon>
        <taxon>Malacalcyonacea</taxon>
        <taxon>Plexauridae</taxon>
        <taxon>Paramuricea</taxon>
    </lineage>
</organism>
<reference evidence="3" key="1">
    <citation type="submission" date="2020-04" db="EMBL/GenBank/DDBJ databases">
        <authorList>
            <person name="Alioto T."/>
            <person name="Alioto T."/>
            <person name="Gomez Garrido J."/>
        </authorList>
    </citation>
    <scope>NUCLEOTIDE SEQUENCE</scope>
    <source>
        <strain evidence="3">A484AB</strain>
    </source>
</reference>
<dbReference type="GO" id="GO:0006310">
    <property type="term" value="P:DNA recombination"/>
    <property type="evidence" value="ECO:0007669"/>
    <property type="project" value="UniProtKB-KW"/>
</dbReference>
<dbReference type="Proteomes" id="UP001152795">
    <property type="component" value="Unassembled WGS sequence"/>
</dbReference>
<keyword evidence="1" id="KW-0233">DNA recombination</keyword>
<keyword evidence="1" id="KW-0547">Nucleotide-binding</keyword>
<evidence type="ECO:0000259" key="2">
    <source>
        <dbReference type="Pfam" id="PF05970"/>
    </source>
</evidence>
<dbReference type="InterPro" id="IPR027417">
    <property type="entry name" value="P-loop_NTPase"/>
</dbReference>
<dbReference type="OrthoDB" id="5975268at2759"/>
<dbReference type="InterPro" id="IPR051055">
    <property type="entry name" value="PIF1_helicase"/>
</dbReference>